<evidence type="ECO:0000313" key="3">
    <source>
        <dbReference type="EMBL" id="OBA20793.1"/>
    </source>
</evidence>
<feature type="compositionally biased region" description="Polar residues" evidence="1">
    <location>
        <begin position="551"/>
        <end position="560"/>
    </location>
</feature>
<accession>A0A1A0HA92</accession>
<organism evidence="3 4">
    <name type="scientific">Metschnikowia bicuspidata var. bicuspidata NRRL YB-4993</name>
    <dbReference type="NCBI Taxonomy" id="869754"/>
    <lineage>
        <taxon>Eukaryota</taxon>
        <taxon>Fungi</taxon>
        <taxon>Dikarya</taxon>
        <taxon>Ascomycota</taxon>
        <taxon>Saccharomycotina</taxon>
        <taxon>Pichiomycetes</taxon>
        <taxon>Metschnikowiaceae</taxon>
        <taxon>Metschnikowia</taxon>
    </lineage>
</organism>
<reference evidence="3 4" key="1">
    <citation type="submission" date="2016-05" db="EMBL/GenBank/DDBJ databases">
        <title>Comparative genomics of biotechnologically important yeasts.</title>
        <authorList>
            <consortium name="DOE Joint Genome Institute"/>
            <person name="Riley R."/>
            <person name="Haridas S."/>
            <person name="Wolfe K.H."/>
            <person name="Lopes M.R."/>
            <person name="Hittinger C.T."/>
            <person name="Goker M."/>
            <person name="Salamov A."/>
            <person name="Wisecaver J."/>
            <person name="Long T.M."/>
            <person name="Aerts A.L."/>
            <person name="Barry K."/>
            <person name="Choi C."/>
            <person name="Clum A."/>
            <person name="Coughlan A.Y."/>
            <person name="Deshpande S."/>
            <person name="Douglass A.P."/>
            <person name="Hanson S.J."/>
            <person name="Klenk H.-P."/>
            <person name="LaButti K."/>
            <person name="Lapidus A."/>
            <person name="Lindquist E."/>
            <person name="Lipzen A."/>
            <person name="Meier-kolthoff J.P."/>
            <person name="Ohm R.A."/>
            <person name="Otillar R.P."/>
            <person name="Pangilinan J."/>
            <person name="Peng Y."/>
            <person name="Rokas A."/>
            <person name="Rosa C.A."/>
            <person name="Scheuner C."/>
            <person name="Sibirny A.A."/>
            <person name="Slot J.C."/>
            <person name="Stielow J.B."/>
            <person name="Sun H."/>
            <person name="Kurtzman C.P."/>
            <person name="Blackwell M."/>
            <person name="Grigoriev I.V."/>
            <person name="Jeffries T.W."/>
        </authorList>
    </citation>
    <scope>NUCLEOTIDE SEQUENCE [LARGE SCALE GENOMIC DNA]</scope>
    <source>
        <strain evidence="3 4">NRRL YB-4993</strain>
    </source>
</reference>
<protein>
    <recommendedName>
        <fullName evidence="2">BRCT domain-containing protein</fullName>
    </recommendedName>
</protein>
<feature type="region of interest" description="Disordered" evidence="1">
    <location>
        <begin position="551"/>
        <end position="631"/>
    </location>
</feature>
<dbReference type="Pfam" id="PF16770">
    <property type="entry name" value="RTT107_BRCT_5"/>
    <property type="match status" value="1"/>
</dbReference>
<keyword evidence="4" id="KW-1185">Reference proteome</keyword>
<dbReference type="EMBL" id="LXTC01000004">
    <property type="protein sequence ID" value="OBA20793.1"/>
    <property type="molecule type" value="Genomic_DNA"/>
</dbReference>
<dbReference type="PROSITE" id="PS50172">
    <property type="entry name" value="BRCT"/>
    <property type="match status" value="3"/>
</dbReference>
<dbReference type="PANTHER" id="PTHR47667:SF1">
    <property type="entry name" value="REGULATOR OF TY1 TRANSPOSITION PROTEIN 107"/>
    <property type="match status" value="1"/>
</dbReference>
<dbReference type="InterPro" id="IPR036420">
    <property type="entry name" value="BRCT_dom_sf"/>
</dbReference>
<feature type="compositionally biased region" description="Polar residues" evidence="1">
    <location>
        <begin position="482"/>
        <end position="493"/>
    </location>
</feature>
<evidence type="ECO:0000259" key="2">
    <source>
        <dbReference type="PROSITE" id="PS50172"/>
    </source>
</evidence>
<dbReference type="Pfam" id="PF12738">
    <property type="entry name" value="PTCB-BRCT"/>
    <property type="match status" value="1"/>
</dbReference>
<name>A0A1A0HA92_9ASCO</name>
<proteinExistence type="predicted"/>
<dbReference type="GO" id="GO:0035361">
    <property type="term" value="C:Cul8-RING ubiquitin ligase complex"/>
    <property type="evidence" value="ECO:0007669"/>
    <property type="project" value="TreeGrafter"/>
</dbReference>
<evidence type="ECO:0000313" key="4">
    <source>
        <dbReference type="Proteomes" id="UP000092555"/>
    </source>
</evidence>
<feature type="domain" description="BRCT" evidence="2">
    <location>
        <begin position="1"/>
        <end position="104"/>
    </location>
</feature>
<comment type="caution">
    <text evidence="3">The sequence shown here is derived from an EMBL/GenBank/DDBJ whole genome shotgun (WGS) entry which is preliminary data.</text>
</comment>
<dbReference type="PANTHER" id="PTHR47667">
    <property type="entry name" value="REGULATOR OF TY1 TRANSPOSITION PROTEIN 107"/>
    <property type="match status" value="1"/>
</dbReference>
<dbReference type="InterPro" id="IPR031906">
    <property type="entry name" value="RTT107_BRCT_6"/>
</dbReference>
<dbReference type="GeneID" id="30030717"/>
<dbReference type="InterPro" id="IPR001357">
    <property type="entry name" value="BRCT_dom"/>
</dbReference>
<feature type="region of interest" description="Disordered" evidence="1">
    <location>
        <begin position="480"/>
        <end position="539"/>
    </location>
</feature>
<dbReference type="RefSeq" id="XP_018711315.1">
    <property type="nucleotide sequence ID" value="XM_018857741.1"/>
</dbReference>
<feature type="compositionally biased region" description="Polar residues" evidence="1">
    <location>
        <begin position="514"/>
        <end position="533"/>
    </location>
</feature>
<dbReference type="InterPro" id="IPR053036">
    <property type="entry name" value="CellCycle_DNARepair_Reg"/>
</dbReference>
<dbReference type="GO" id="GO:1990683">
    <property type="term" value="P:DNA double-strand break attachment to nuclear envelope"/>
    <property type="evidence" value="ECO:0007669"/>
    <property type="project" value="TreeGrafter"/>
</dbReference>
<dbReference type="SMART" id="SM00292">
    <property type="entry name" value="BRCT"/>
    <property type="match status" value="4"/>
</dbReference>
<evidence type="ECO:0000256" key="1">
    <source>
        <dbReference type="SAM" id="MobiDB-lite"/>
    </source>
</evidence>
<dbReference type="GO" id="GO:0006302">
    <property type="term" value="P:double-strand break repair"/>
    <property type="evidence" value="ECO:0007669"/>
    <property type="project" value="TreeGrafter"/>
</dbReference>
<dbReference type="Proteomes" id="UP000092555">
    <property type="component" value="Unassembled WGS sequence"/>
</dbReference>
<feature type="domain" description="BRCT" evidence="2">
    <location>
        <begin position="337"/>
        <end position="427"/>
    </location>
</feature>
<dbReference type="Gene3D" id="3.40.50.10190">
    <property type="entry name" value="BRCT domain"/>
    <property type="match status" value="5"/>
</dbReference>
<dbReference type="Pfam" id="PF16771">
    <property type="entry name" value="RTT107_BRCT_6"/>
    <property type="match status" value="1"/>
</dbReference>
<dbReference type="AlphaFoldDB" id="A0A1A0HA92"/>
<dbReference type="OrthoDB" id="342264at2759"/>
<dbReference type="GO" id="GO:0005634">
    <property type="term" value="C:nucleus"/>
    <property type="evidence" value="ECO:0007669"/>
    <property type="project" value="TreeGrafter"/>
</dbReference>
<feature type="compositionally biased region" description="Pro residues" evidence="1">
    <location>
        <begin position="498"/>
        <end position="507"/>
    </location>
</feature>
<sequence>MPVFDNTNFLVIDESQNREGEAGGSSAAEIGRLISENGGRATFCDPAGCFGFIDQHKITHVITETAGFADEAAATETMVPVTTGKWVWDSVALAQKRNYRLYAPSPAPFMDKVVVCVADNVAQGDKDTIYAGVRAFGGQYLDALLRYTTHLVALDLTNNKLVVAANIRRKDTGDICIVLPHWIDACVRQQRHVLETPYLLSNPKVLQTGKPDFSADGGEPAPEISKLAHTLVLAHKSVYLADDFAVYLADDFAFSEHLRAAIVSLIETLGGTVQHQFDLGHIDVYIGKHRLGAQFQQCFAAPRIDVASLHWLFHIATQGHYIRPLESNVLHFPIPTRGVPQFQNLRISITGISGDARHYLAGLIAAMGGTFTKTLDCNNDYLVCAQRLGDKYHAAHLRWPDVRLVNHLWIEECFSTWLFLDATDSRYASISSLTQPLGKTRLSRTSLEGTSLAEHIIPLDVDDSVGDSMAEQDGAERFAGSASLSPVMQSPKTQSPAIQPPAPPSPLPVARFSSFKTAENSQLTDFTQENSKTPDIFTPSPGEVVVVDTTSLSSPVTSQVRAGRSAKAKASLKLHSDMKDLNQYTSMSKSSRKMKSYMEQLEKTATPSKKKRESADASEPEPVQPTPKKQKTDTEVHLVAILTGCEQILTLTKSDVSKLLKVGIRIVNDYNPKKHIDTIVAPRVLRTEKFLKSLSKAQKIVHPSFLSDILSRHTLTSLSWSELIKEFNIEDYLLDKVVPVKQINDDLGVSGKASGLQRLLSQDLPPVFKGYALNFSLNLVGGADLISSILREHGLSDSKTVKFTAGTRKSGLLSMDGGTTILVAHKTKDKKAASKIEGVTVVEWEWCVKSIFHKKAQEYESYII</sequence>
<dbReference type="SUPFAM" id="SSF52113">
    <property type="entry name" value="BRCT domain"/>
    <property type="match status" value="5"/>
</dbReference>
<feature type="domain" description="BRCT" evidence="2">
    <location>
        <begin position="105"/>
        <end position="200"/>
    </location>
</feature>
<gene>
    <name evidence="3" type="ORF">METBIDRAFT_44107</name>
</gene>
<dbReference type="STRING" id="869754.A0A1A0HA92"/>